<dbReference type="SUPFAM" id="SSF89009">
    <property type="entry name" value="GAT-like domain"/>
    <property type="match status" value="1"/>
</dbReference>
<dbReference type="GO" id="GO:0005545">
    <property type="term" value="F:1-phosphatidylinositol binding"/>
    <property type="evidence" value="ECO:0007669"/>
    <property type="project" value="InterPro"/>
</dbReference>
<dbReference type="InterPro" id="IPR014712">
    <property type="entry name" value="ANTH_dom_sf"/>
</dbReference>
<sequence length="164" mass="18878">MIFLDLVKIYNVFYIMTMDTLDRYKKMNAAEMRKAFAMYKNFCNFTDTLKKEANTIPMLFGFTFKEPNYYKPDAKKEVAMKNALKDREAGGDGYDDEGSFGGDEVPEFEEAAVKRDYEDEKESDDGENSDDDYQFDLLADVKKQEQMASVHGAAPRRGKTTVQK</sequence>
<evidence type="ECO:0000313" key="2">
    <source>
        <dbReference type="EMBL" id="CAE0347464.1"/>
    </source>
</evidence>
<feature type="region of interest" description="Disordered" evidence="1">
    <location>
        <begin position="111"/>
        <end position="164"/>
    </location>
</feature>
<protein>
    <submittedName>
        <fullName evidence="2">Uncharacterized protein</fullName>
    </submittedName>
</protein>
<evidence type="ECO:0000256" key="1">
    <source>
        <dbReference type="SAM" id="MobiDB-lite"/>
    </source>
</evidence>
<organism evidence="2">
    <name type="scientific">Euplotes harpa</name>
    <dbReference type="NCBI Taxonomy" id="151035"/>
    <lineage>
        <taxon>Eukaryota</taxon>
        <taxon>Sar</taxon>
        <taxon>Alveolata</taxon>
        <taxon>Ciliophora</taxon>
        <taxon>Intramacronucleata</taxon>
        <taxon>Spirotrichea</taxon>
        <taxon>Hypotrichia</taxon>
        <taxon>Euplotida</taxon>
        <taxon>Euplotidae</taxon>
        <taxon>Euplotes</taxon>
    </lineage>
</organism>
<gene>
    <name evidence="2" type="ORF">EHAR0213_LOCUS6375</name>
</gene>
<proteinExistence type="predicted"/>
<dbReference type="Gene3D" id="1.20.58.150">
    <property type="entry name" value="ANTH domain"/>
    <property type="match status" value="1"/>
</dbReference>
<feature type="compositionally biased region" description="Acidic residues" evidence="1">
    <location>
        <begin position="119"/>
        <end position="134"/>
    </location>
</feature>
<reference evidence="2" key="1">
    <citation type="submission" date="2021-01" db="EMBL/GenBank/DDBJ databases">
        <authorList>
            <person name="Corre E."/>
            <person name="Pelletier E."/>
            <person name="Niang G."/>
            <person name="Scheremetjew M."/>
            <person name="Finn R."/>
            <person name="Kale V."/>
            <person name="Holt S."/>
            <person name="Cochrane G."/>
            <person name="Meng A."/>
            <person name="Brown T."/>
            <person name="Cohen L."/>
        </authorList>
    </citation>
    <scope>NUCLEOTIDE SEQUENCE</scope>
    <source>
        <strain evidence="2">FSP1.4</strain>
    </source>
</reference>
<name>A0A7S3JA22_9SPIT</name>
<accession>A0A7S3JA22</accession>
<dbReference type="AlphaFoldDB" id="A0A7S3JA22"/>
<dbReference type="EMBL" id="HBII01015051">
    <property type="protein sequence ID" value="CAE0347464.1"/>
    <property type="molecule type" value="Transcribed_RNA"/>
</dbReference>
<dbReference type="GO" id="GO:0030136">
    <property type="term" value="C:clathrin-coated vesicle"/>
    <property type="evidence" value="ECO:0007669"/>
    <property type="project" value="InterPro"/>
</dbReference>
<dbReference type="GO" id="GO:0048268">
    <property type="term" value="P:clathrin coat assembly"/>
    <property type="evidence" value="ECO:0007669"/>
    <property type="project" value="InterPro"/>
</dbReference>
<dbReference type="GO" id="GO:0030276">
    <property type="term" value="F:clathrin binding"/>
    <property type="evidence" value="ECO:0007669"/>
    <property type="project" value="InterPro"/>
</dbReference>
<feature type="compositionally biased region" description="Basic residues" evidence="1">
    <location>
        <begin position="154"/>
        <end position="164"/>
    </location>
</feature>